<keyword evidence="2" id="KW-1185">Reference proteome</keyword>
<dbReference type="AlphaFoldDB" id="A0A2U3QJX6"/>
<evidence type="ECO:0000313" key="2">
    <source>
        <dbReference type="Proteomes" id="UP000245125"/>
    </source>
</evidence>
<name>A0A2U3QJX6_9BACT</name>
<proteinExistence type="predicted"/>
<protein>
    <submittedName>
        <fullName evidence="1">Uncharacterized protein</fullName>
    </submittedName>
</protein>
<reference evidence="2" key="1">
    <citation type="submission" date="2018-03" db="EMBL/GenBank/DDBJ databases">
        <authorList>
            <person name="Zecchin S."/>
        </authorList>
    </citation>
    <scope>NUCLEOTIDE SEQUENCE [LARGE SCALE GENOMIC DNA]</scope>
</reference>
<accession>A0A2U3QJX6</accession>
<dbReference type="EMBL" id="OUUY01000114">
    <property type="protein sequence ID" value="SPQ01665.1"/>
    <property type="molecule type" value="Genomic_DNA"/>
</dbReference>
<sequence length="35" mass="3684">MKIQSGLEEGETVVLNPGFGIAEGSQVQPVLVTKK</sequence>
<organism evidence="1 2">
    <name type="scientific">Candidatus Sulfobium mesophilum</name>
    <dbReference type="NCBI Taxonomy" id="2016548"/>
    <lineage>
        <taxon>Bacteria</taxon>
        <taxon>Pseudomonadati</taxon>
        <taxon>Nitrospirota</taxon>
        <taxon>Nitrospiria</taxon>
        <taxon>Nitrospirales</taxon>
        <taxon>Nitrospiraceae</taxon>
        <taxon>Candidatus Sulfobium</taxon>
    </lineage>
</organism>
<gene>
    <name evidence="1" type="ORF">NBG4_650001</name>
</gene>
<evidence type="ECO:0000313" key="1">
    <source>
        <dbReference type="EMBL" id="SPQ01665.1"/>
    </source>
</evidence>
<dbReference type="Proteomes" id="UP000245125">
    <property type="component" value="Unassembled WGS sequence"/>
</dbReference>